<dbReference type="PANTHER" id="PTHR12151">
    <property type="entry name" value="ELECTRON TRANSPORT PROTIN SCO1/SENC FAMILY MEMBER"/>
    <property type="match status" value="1"/>
</dbReference>
<comment type="similarity">
    <text evidence="1">Belongs to the SCO1/2 family.</text>
</comment>
<sequence length="221" mass="25484">MVGGRKMKQTKISITVILLFGLGLFFFGTDGFQAFTTETARTHKLIEQQPTFPNVELEDSKKRTYSFDEFKGKYVFITFIYTACTDVCPQLELNMYEVYEQIPETYKGEDIVFLSISFDPKNDTPEVLERYREFFHSDGETWRMARINDKKALQQLLDSFGVIVIPDENGHFQHNSAFYMVDREGTLINVLDFTEIDEAAETVNDLLQTNRSTIKKGGKTS</sequence>
<dbReference type="GO" id="GO:0046872">
    <property type="term" value="F:metal ion binding"/>
    <property type="evidence" value="ECO:0007669"/>
    <property type="project" value="UniProtKB-KW"/>
</dbReference>
<feature type="binding site" evidence="3">
    <location>
        <position position="84"/>
    </location>
    <ligand>
        <name>Cu cation</name>
        <dbReference type="ChEBI" id="CHEBI:23378"/>
    </ligand>
</feature>
<name>A0A9D1PNW1_9BACI</name>
<dbReference type="Proteomes" id="UP000823937">
    <property type="component" value="Unassembled WGS sequence"/>
</dbReference>
<comment type="caution">
    <text evidence="6">The sequence shown here is derived from an EMBL/GenBank/DDBJ whole genome shotgun (WGS) entry which is preliminary data.</text>
</comment>
<dbReference type="Pfam" id="PF02630">
    <property type="entry name" value="SCO1-SenC"/>
    <property type="match status" value="1"/>
</dbReference>
<feature type="binding site" evidence="3">
    <location>
        <position position="88"/>
    </location>
    <ligand>
        <name>Cu cation</name>
        <dbReference type="ChEBI" id="CHEBI:23378"/>
    </ligand>
</feature>
<keyword evidence="4" id="KW-1015">Disulfide bond</keyword>
<evidence type="ECO:0000259" key="5">
    <source>
        <dbReference type="PROSITE" id="PS51352"/>
    </source>
</evidence>
<reference evidence="6" key="1">
    <citation type="journal article" date="2021" name="PeerJ">
        <title>Extensive microbial diversity within the chicken gut microbiome revealed by metagenomics and culture.</title>
        <authorList>
            <person name="Gilroy R."/>
            <person name="Ravi A."/>
            <person name="Getino M."/>
            <person name="Pursley I."/>
            <person name="Horton D.L."/>
            <person name="Alikhan N.F."/>
            <person name="Baker D."/>
            <person name="Gharbi K."/>
            <person name="Hall N."/>
            <person name="Watson M."/>
            <person name="Adriaenssens E.M."/>
            <person name="Foster-Nyarko E."/>
            <person name="Jarju S."/>
            <person name="Secka A."/>
            <person name="Antonio M."/>
            <person name="Oren A."/>
            <person name="Chaudhuri R.R."/>
            <person name="La Ragione R."/>
            <person name="Hildebrand F."/>
            <person name="Pallen M.J."/>
        </authorList>
    </citation>
    <scope>NUCLEOTIDE SEQUENCE</scope>
    <source>
        <strain evidence="6">CHK169-2315</strain>
    </source>
</reference>
<feature type="domain" description="Thioredoxin" evidence="5">
    <location>
        <begin position="46"/>
        <end position="208"/>
    </location>
</feature>
<evidence type="ECO:0000313" key="7">
    <source>
        <dbReference type="Proteomes" id="UP000823937"/>
    </source>
</evidence>
<dbReference type="Gene3D" id="3.40.30.10">
    <property type="entry name" value="Glutaredoxin"/>
    <property type="match status" value="1"/>
</dbReference>
<organism evidence="6 7">
    <name type="scientific">Candidatus Pseudogracilibacillus intestinigallinarum</name>
    <dbReference type="NCBI Taxonomy" id="2838742"/>
    <lineage>
        <taxon>Bacteria</taxon>
        <taxon>Bacillati</taxon>
        <taxon>Bacillota</taxon>
        <taxon>Bacilli</taxon>
        <taxon>Bacillales</taxon>
        <taxon>Bacillaceae</taxon>
        <taxon>Pseudogracilibacillus</taxon>
    </lineage>
</organism>
<feature type="binding site" evidence="3">
    <location>
        <position position="174"/>
    </location>
    <ligand>
        <name>Cu cation</name>
        <dbReference type="ChEBI" id="CHEBI:23378"/>
    </ligand>
</feature>
<reference evidence="6" key="2">
    <citation type="submission" date="2021-04" db="EMBL/GenBank/DDBJ databases">
        <authorList>
            <person name="Gilroy R."/>
        </authorList>
    </citation>
    <scope>NUCLEOTIDE SEQUENCE</scope>
    <source>
        <strain evidence="6">CHK169-2315</strain>
    </source>
</reference>
<protein>
    <submittedName>
        <fullName evidence="6">SCO family protein</fullName>
    </submittedName>
</protein>
<accession>A0A9D1PNW1</accession>
<evidence type="ECO:0000256" key="1">
    <source>
        <dbReference type="ARBA" id="ARBA00010996"/>
    </source>
</evidence>
<dbReference type="SUPFAM" id="SSF52833">
    <property type="entry name" value="Thioredoxin-like"/>
    <property type="match status" value="1"/>
</dbReference>
<evidence type="ECO:0000313" key="6">
    <source>
        <dbReference type="EMBL" id="HIV75452.1"/>
    </source>
</evidence>
<dbReference type="AlphaFoldDB" id="A0A9D1PNW1"/>
<dbReference type="EMBL" id="DXHX01000145">
    <property type="protein sequence ID" value="HIV75452.1"/>
    <property type="molecule type" value="Genomic_DNA"/>
</dbReference>
<evidence type="ECO:0000256" key="2">
    <source>
        <dbReference type="ARBA" id="ARBA00023008"/>
    </source>
</evidence>
<keyword evidence="2 3" id="KW-0186">Copper</keyword>
<evidence type="ECO:0000256" key="3">
    <source>
        <dbReference type="PIRSR" id="PIRSR603782-1"/>
    </source>
</evidence>
<feature type="disulfide bond" description="Redox-active" evidence="4">
    <location>
        <begin position="84"/>
        <end position="88"/>
    </location>
</feature>
<dbReference type="PROSITE" id="PS51352">
    <property type="entry name" value="THIOREDOXIN_2"/>
    <property type="match status" value="1"/>
</dbReference>
<keyword evidence="3" id="KW-0479">Metal-binding</keyword>
<proteinExistence type="inferred from homology"/>
<evidence type="ECO:0000256" key="4">
    <source>
        <dbReference type="PIRSR" id="PIRSR603782-2"/>
    </source>
</evidence>
<dbReference type="InterPro" id="IPR003782">
    <property type="entry name" value="SCO1/SenC"/>
</dbReference>
<dbReference type="PANTHER" id="PTHR12151:SF25">
    <property type="entry name" value="LINALOOL DEHYDRATASE_ISOMERASE DOMAIN-CONTAINING PROTEIN"/>
    <property type="match status" value="1"/>
</dbReference>
<gene>
    <name evidence="6" type="ORF">H9895_10260</name>
</gene>
<dbReference type="InterPro" id="IPR036249">
    <property type="entry name" value="Thioredoxin-like_sf"/>
</dbReference>
<dbReference type="InterPro" id="IPR013766">
    <property type="entry name" value="Thioredoxin_domain"/>
</dbReference>
<dbReference type="CDD" id="cd02968">
    <property type="entry name" value="SCO"/>
    <property type="match status" value="1"/>
</dbReference>